<dbReference type="WBParaSite" id="ES5_v2.g29457.t1">
    <property type="protein sequence ID" value="ES5_v2.g29457.t1"/>
    <property type="gene ID" value="ES5_v2.g29457"/>
</dbReference>
<protein>
    <submittedName>
        <fullName evidence="2">Uncharacterized protein</fullName>
    </submittedName>
</protein>
<sequence>DCNNEIYLKVKILHGG</sequence>
<name>A0AC34GIL1_9BILA</name>
<evidence type="ECO:0000313" key="1">
    <source>
        <dbReference type="Proteomes" id="UP000887579"/>
    </source>
</evidence>
<evidence type="ECO:0000313" key="2">
    <source>
        <dbReference type="WBParaSite" id="ES5_v2.g29457.t1"/>
    </source>
</evidence>
<accession>A0AC34GIL1</accession>
<dbReference type="Proteomes" id="UP000887579">
    <property type="component" value="Unplaced"/>
</dbReference>
<organism evidence="1 2">
    <name type="scientific">Panagrolaimus sp. ES5</name>
    <dbReference type="NCBI Taxonomy" id="591445"/>
    <lineage>
        <taxon>Eukaryota</taxon>
        <taxon>Metazoa</taxon>
        <taxon>Ecdysozoa</taxon>
        <taxon>Nematoda</taxon>
        <taxon>Chromadorea</taxon>
        <taxon>Rhabditida</taxon>
        <taxon>Tylenchina</taxon>
        <taxon>Panagrolaimomorpha</taxon>
        <taxon>Panagrolaimoidea</taxon>
        <taxon>Panagrolaimidae</taxon>
        <taxon>Panagrolaimus</taxon>
    </lineage>
</organism>
<proteinExistence type="predicted"/>
<reference evidence="2" key="1">
    <citation type="submission" date="2022-11" db="UniProtKB">
        <authorList>
            <consortium name="WormBaseParasite"/>
        </authorList>
    </citation>
    <scope>IDENTIFICATION</scope>
</reference>